<gene>
    <name evidence="4" type="ORF">KCH_27350</name>
</gene>
<feature type="domain" description="LytR/CpsA/Psr regulator C-terminal" evidence="3">
    <location>
        <begin position="608"/>
        <end position="695"/>
    </location>
</feature>
<proteinExistence type="predicted"/>
<dbReference type="EMBL" id="JNBY01000083">
    <property type="protein sequence ID" value="KDN85504.1"/>
    <property type="molecule type" value="Genomic_DNA"/>
</dbReference>
<name>A0A066YZS4_9ACTN</name>
<keyword evidence="5" id="KW-1185">Reference proteome</keyword>
<keyword evidence="2" id="KW-0812">Transmembrane</keyword>
<dbReference type="PATRIC" id="fig|1348663.4.peg.2639"/>
<dbReference type="eggNOG" id="COG1316">
    <property type="taxonomic scope" value="Bacteria"/>
</dbReference>
<comment type="caution">
    <text evidence="4">The sequence shown here is derived from an EMBL/GenBank/DDBJ whole genome shotgun (WGS) entry which is preliminary data.</text>
</comment>
<feature type="compositionally biased region" description="Low complexity" evidence="1">
    <location>
        <begin position="268"/>
        <end position="285"/>
    </location>
</feature>
<dbReference type="Gene3D" id="3.40.630.190">
    <property type="entry name" value="LCP protein"/>
    <property type="match status" value="1"/>
</dbReference>
<dbReference type="HOGENOM" id="CLU_450485_0_0_11"/>
<keyword evidence="2" id="KW-0472">Membrane</keyword>
<sequence length="702" mass="72147">MVRPPAPTALPAAARLLPSAGPGAAAVRAAALRATAVPAALVRAAALRAAVVRPARVRPVRLRPVRVRAAAGLPAAGGHGQQAGQGQQAGHAQAGHAQPGYGQQQQAYGQADAYGRYDQQGAAQQPGAYTQDPYGGGQSGYGQQAGYAQRGQQAQGFEPGGYGQQQPAADPYGQHQGYDTYYGQQQPAQAFYQQQPQGPGQTPGGPAAGDRATEDERVPPQPGAAGRGVPAVSPVAAPTAAGTASRGRAAAPAAAPVPEPEEPSELVGGRAAASSARAKAGADDSYTTGEFNFVDEETEESEDAIDWLKFAESRSEVRAERRRRLRNRLIALLVVLAVLAAGALGYLWWTGKFDDANDASKAAGGRYVNVVHLRDPQGKVTTALLVDDQGGQKATVLLLPDTLQLPSNGDTSTTTVGQALDAIGASSTRDGLSSVLGAKVAGTWRLDTPYLLLLVSQLGGIKVDTNAEVRENNKPDGKVLAPVGKDVLLTGRAAVDYATLQAPNESRDAQLARFGQVMAAVITAMPVTMADATDDVHRMNSVADPSLPENALAGVLVNLAKQAKAGHLTTTALTTKPDGTLDDATTGKQVKDILGGTIGKAKGTGGSTRVTVVNASGDDPKAAAAQVVVINAGMDPLPSTAKAAVQATSEIRYTDDAKHPAALSLATSLGLPDSVVKKVTESQNADLVLVIGKDYQPPQKSQ</sequence>
<evidence type="ECO:0000256" key="1">
    <source>
        <dbReference type="SAM" id="MobiDB-lite"/>
    </source>
</evidence>
<dbReference type="AlphaFoldDB" id="A0A066YZS4"/>
<feature type="region of interest" description="Disordered" evidence="1">
    <location>
        <begin position="74"/>
        <end position="108"/>
    </location>
</feature>
<organism evidence="4 5">
    <name type="scientific">Kitasatospora cheerisanensis KCTC 2395</name>
    <dbReference type="NCBI Taxonomy" id="1348663"/>
    <lineage>
        <taxon>Bacteria</taxon>
        <taxon>Bacillati</taxon>
        <taxon>Actinomycetota</taxon>
        <taxon>Actinomycetes</taxon>
        <taxon>Kitasatosporales</taxon>
        <taxon>Streptomycetaceae</taxon>
        <taxon>Kitasatospora</taxon>
    </lineage>
</organism>
<dbReference type="InterPro" id="IPR027381">
    <property type="entry name" value="LytR/CpsA/Psr_C"/>
</dbReference>
<feature type="compositionally biased region" description="Low complexity" evidence="1">
    <location>
        <begin position="141"/>
        <end position="156"/>
    </location>
</feature>
<feature type="region of interest" description="Disordered" evidence="1">
    <location>
        <begin position="121"/>
        <end position="286"/>
    </location>
</feature>
<evidence type="ECO:0000313" key="4">
    <source>
        <dbReference type="EMBL" id="KDN85504.1"/>
    </source>
</evidence>
<accession>A0A066YZS4</accession>
<evidence type="ECO:0000256" key="2">
    <source>
        <dbReference type="SAM" id="Phobius"/>
    </source>
</evidence>
<dbReference type="PANTHER" id="PTHR33392">
    <property type="entry name" value="POLYISOPRENYL-TEICHOIC ACID--PEPTIDOGLYCAN TEICHOIC ACID TRANSFERASE TAGU"/>
    <property type="match status" value="1"/>
</dbReference>
<dbReference type="Proteomes" id="UP000027178">
    <property type="component" value="Unassembled WGS sequence"/>
</dbReference>
<evidence type="ECO:0000313" key="5">
    <source>
        <dbReference type="Proteomes" id="UP000027178"/>
    </source>
</evidence>
<feature type="compositionally biased region" description="Low complexity" evidence="1">
    <location>
        <begin position="183"/>
        <end position="200"/>
    </location>
</feature>
<feature type="compositionally biased region" description="Low complexity" evidence="1">
    <location>
        <begin position="223"/>
        <end position="256"/>
    </location>
</feature>
<dbReference type="Pfam" id="PF13399">
    <property type="entry name" value="LytR_C"/>
    <property type="match status" value="1"/>
</dbReference>
<reference evidence="4 5" key="1">
    <citation type="submission" date="2014-05" db="EMBL/GenBank/DDBJ databases">
        <title>Draft Genome Sequence of Kitasatospora cheerisanensis KCTC 2395.</title>
        <authorList>
            <person name="Nam D.H."/>
        </authorList>
    </citation>
    <scope>NUCLEOTIDE SEQUENCE [LARGE SCALE GENOMIC DNA]</scope>
    <source>
        <strain evidence="4 5">KCTC 2395</strain>
    </source>
</reference>
<dbReference type="InterPro" id="IPR050922">
    <property type="entry name" value="LytR/CpsA/Psr_CW_biosynth"/>
</dbReference>
<protein>
    <recommendedName>
        <fullName evidence="3">LytR/CpsA/Psr regulator C-terminal domain-containing protein</fullName>
    </recommendedName>
</protein>
<feature type="transmembrane region" description="Helical" evidence="2">
    <location>
        <begin position="329"/>
        <end position="349"/>
    </location>
</feature>
<keyword evidence="2" id="KW-1133">Transmembrane helix</keyword>
<dbReference type="PANTHER" id="PTHR33392:SF6">
    <property type="entry name" value="POLYISOPRENYL-TEICHOIC ACID--PEPTIDOGLYCAN TEICHOIC ACID TRANSFERASE TAGU"/>
    <property type="match status" value="1"/>
</dbReference>
<evidence type="ECO:0000259" key="3">
    <source>
        <dbReference type="Pfam" id="PF13399"/>
    </source>
</evidence>
<feature type="compositionally biased region" description="Low complexity" evidence="1">
    <location>
        <begin position="84"/>
        <end position="108"/>
    </location>
</feature>